<dbReference type="AlphaFoldDB" id="A0A841SZZ0"/>
<name>A0A841SZZ0_9BACL</name>
<evidence type="ECO:0000313" key="1">
    <source>
        <dbReference type="EMBL" id="MBB6635400.1"/>
    </source>
</evidence>
<reference evidence="1 2" key="1">
    <citation type="submission" date="2020-08" db="EMBL/GenBank/DDBJ databases">
        <title>Cohnella phylogeny.</title>
        <authorList>
            <person name="Dunlap C."/>
        </authorList>
    </citation>
    <scope>NUCLEOTIDE SEQUENCE [LARGE SCALE GENOMIC DNA]</scope>
    <source>
        <strain evidence="1 2">DSM 25241</strain>
    </source>
</reference>
<keyword evidence="2" id="KW-1185">Reference proteome</keyword>
<proteinExistence type="predicted"/>
<gene>
    <name evidence="1" type="ORF">H7B67_14880</name>
</gene>
<evidence type="ECO:0008006" key="3">
    <source>
        <dbReference type="Google" id="ProtNLM"/>
    </source>
</evidence>
<sequence length="253" mass="27955">MEWKRIFKARTGRRAASAAILTAAALTLSGCLYPEEQTPGDSSSARQAVLIVQDAVKQYQEGTGLLPIVSADETVPKYEKFKIDLAKLKRMNYLGSIPKVAFENGGKDQFLLINEETNPEVKLLDIVIYQQAADIQKKVDAYMDSHGGDIPAGEERYPGFWALDSGELGAKLDESQSMYSGQSLEYMVDEQGEVYLDYALDIATAIDKAGKSPAADEDLREYLVSESYYVPVKSPEYRWKDEQPLAVSSSIAS</sequence>
<comment type="caution">
    <text evidence="1">The sequence shown here is derived from an EMBL/GenBank/DDBJ whole genome shotgun (WGS) entry which is preliminary data.</text>
</comment>
<dbReference type="Proteomes" id="UP000535838">
    <property type="component" value="Unassembled WGS sequence"/>
</dbReference>
<accession>A0A841SZZ0</accession>
<dbReference type="PROSITE" id="PS51257">
    <property type="entry name" value="PROKAR_LIPOPROTEIN"/>
    <property type="match status" value="1"/>
</dbReference>
<protein>
    <recommendedName>
        <fullName evidence="3">DUF3939 domain-containing protein</fullName>
    </recommendedName>
</protein>
<evidence type="ECO:0000313" key="2">
    <source>
        <dbReference type="Proteomes" id="UP000535838"/>
    </source>
</evidence>
<dbReference type="RefSeq" id="WP_185120632.1">
    <property type="nucleotide sequence ID" value="NZ_JACJVQ010000013.1"/>
</dbReference>
<organism evidence="1 2">
    <name type="scientific">Cohnella thailandensis</name>
    <dbReference type="NCBI Taxonomy" id="557557"/>
    <lineage>
        <taxon>Bacteria</taxon>
        <taxon>Bacillati</taxon>
        <taxon>Bacillota</taxon>
        <taxon>Bacilli</taxon>
        <taxon>Bacillales</taxon>
        <taxon>Paenibacillaceae</taxon>
        <taxon>Cohnella</taxon>
    </lineage>
</organism>
<dbReference type="EMBL" id="JACJVQ010000013">
    <property type="protein sequence ID" value="MBB6635400.1"/>
    <property type="molecule type" value="Genomic_DNA"/>
</dbReference>